<evidence type="ECO:0000313" key="4">
    <source>
        <dbReference type="Proteomes" id="UP000323732"/>
    </source>
</evidence>
<reference evidence="3 4" key="1">
    <citation type="submission" date="2019-08" db="EMBL/GenBank/DDBJ databases">
        <title>Bacillus genomes from the desert of Cuatro Cienegas, Coahuila.</title>
        <authorList>
            <person name="Olmedo-Alvarez G."/>
        </authorList>
    </citation>
    <scope>NUCLEOTIDE SEQUENCE [LARGE SCALE GENOMIC DNA]</scope>
    <source>
        <strain evidence="2 4">CH37_1T</strain>
        <strain evidence="1 3">CH446_14T</strain>
    </source>
</reference>
<protein>
    <submittedName>
        <fullName evidence="2">Uncharacterized protein</fullName>
    </submittedName>
</protein>
<dbReference type="RefSeq" id="WP_148949965.1">
    <property type="nucleotide sequence ID" value="NZ_CP160000.1"/>
</dbReference>
<dbReference type="Proteomes" id="UP000323732">
    <property type="component" value="Unassembled WGS sequence"/>
</dbReference>
<sequence>MYNKNHDPKGNVKAEILLSGQSLSFKLDVNETKVLLDNMEKASHDFKKMDSIKLYHPDGRLKSVINPLQISRIWFT</sequence>
<accession>A0A5D4SLU4</accession>
<comment type="caution">
    <text evidence="2">The sequence shown here is derived from an EMBL/GenBank/DDBJ whole genome shotgun (WGS) entry which is preliminary data.</text>
</comment>
<dbReference type="AlphaFoldDB" id="A0A5D4SLU4"/>
<evidence type="ECO:0000313" key="1">
    <source>
        <dbReference type="EMBL" id="TYS47674.1"/>
    </source>
</evidence>
<name>A0A5D4SLU4_9BACI</name>
<dbReference type="GeneID" id="97352005"/>
<evidence type="ECO:0000313" key="2">
    <source>
        <dbReference type="EMBL" id="TYS64220.1"/>
    </source>
</evidence>
<evidence type="ECO:0000313" key="3">
    <source>
        <dbReference type="Proteomes" id="UP000322139"/>
    </source>
</evidence>
<proteinExistence type="predicted"/>
<organism evidence="2 4">
    <name type="scientific">Bacillus infantis</name>
    <dbReference type="NCBI Taxonomy" id="324767"/>
    <lineage>
        <taxon>Bacteria</taxon>
        <taxon>Bacillati</taxon>
        <taxon>Bacillota</taxon>
        <taxon>Bacilli</taxon>
        <taxon>Bacillales</taxon>
        <taxon>Bacillaceae</taxon>
        <taxon>Bacillus</taxon>
    </lineage>
</organism>
<dbReference type="Proteomes" id="UP000322139">
    <property type="component" value="Unassembled WGS sequence"/>
</dbReference>
<dbReference type="EMBL" id="VTER01000006">
    <property type="protein sequence ID" value="TYS47674.1"/>
    <property type="molecule type" value="Genomic_DNA"/>
</dbReference>
<dbReference type="EMBL" id="VTES01000003">
    <property type="protein sequence ID" value="TYS64220.1"/>
    <property type="molecule type" value="Genomic_DNA"/>
</dbReference>
<gene>
    <name evidence="2" type="ORF">FZD47_12125</name>
    <name evidence="1" type="ORF">FZD51_12075</name>
</gene>